<name>A0A2U1M8V5_ARTAN</name>
<dbReference type="InterPro" id="IPR036396">
    <property type="entry name" value="Cyt_P450_sf"/>
</dbReference>
<dbReference type="FunFam" id="1.10.630.10:FF:000026">
    <property type="entry name" value="Cytochrome P450 82C4"/>
    <property type="match status" value="1"/>
</dbReference>
<keyword evidence="6 11" id="KW-1133">Transmembrane helix</keyword>
<dbReference type="Gene3D" id="1.10.630.10">
    <property type="entry name" value="Cytochrome P450"/>
    <property type="match status" value="2"/>
</dbReference>
<proteinExistence type="predicted"/>
<dbReference type="SUPFAM" id="SSF48264">
    <property type="entry name" value="Cytochrome P450"/>
    <property type="match status" value="2"/>
</dbReference>
<dbReference type="AlphaFoldDB" id="A0A2U1M8V5"/>
<evidence type="ECO:0000313" key="13">
    <source>
        <dbReference type="Proteomes" id="UP000245207"/>
    </source>
</evidence>
<accession>A0A2U1M8V5</accession>
<gene>
    <name evidence="12" type="ORF">CTI12_AA407560</name>
</gene>
<evidence type="ECO:0000256" key="9">
    <source>
        <dbReference type="ARBA" id="ARBA00023033"/>
    </source>
</evidence>
<evidence type="ECO:0000313" key="12">
    <source>
        <dbReference type="EMBL" id="PWA57678.1"/>
    </source>
</evidence>
<organism evidence="12 13">
    <name type="scientific">Artemisia annua</name>
    <name type="common">Sweet wormwood</name>
    <dbReference type="NCBI Taxonomy" id="35608"/>
    <lineage>
        <taxon>Eukaryota</taxon>
        <taxon>Viridiplantae</taxon>
        <taxon>Streptophyta</taxon>
        <taxon>Embryophyta</taxon>
        <taxon>Tracheophyta</taxon>
        <taxon>Spermatophyta</taxon>
        <taxon>Magnoliopsida</taxon>
        <taxon>eudicotyledons</taxon>
        <taxon>Gunneridae</taxon>
        <taxon>Pentapetalae</taxon>
        <taxon>asterids</taxon>
        <taxon>campanulids</taxon>
        <taxon>Asterales</taxon>
        <taxon>Asteraceae</taxon>
        <taxon>Asteroideae</taxon>
        <taxon>Anthemideae</taxon>
        <taxon>Artemisiinae</taxon>
        <taxon>Artemisia</taxon>
    </lineage>
</organism>
<comment type="caution">
    <text evidence="12">The sequence shown here is derived from an EMBL/GenBank/DDBJ whole genome shotgun (WGS) entry which is preliminary data.</text>
</comment>
<evidence type="ECO:0000256" key="8">
    <source>
        <dbReference type="ARBA" id="ARBA00023004"/>
    </source>
</evidence>
<keyword evidence="3" id="KW-0349">Heme</keyword>
<feature type="transmembrane region" description="Helical" evidence="11">
    <location>
        <begin position="356"/>
        <end position="378"/>
    </location>
</feature>
<dbReference type="InterPro" id="IPR002401">
    <property type="entry name" value="Cyt_P450_E_grp-I"/>
</dbReference>
<protein>
    <recommendedName>
        <fullName evidence="14">Cytochrome P450</fullName>
    </recommendedName>
</protein>
<dbReference type="GO" id="GO:0016020">
    <property type="term" value="C:membrane"/>
    <property type="evidence" value="ECO:0007669"/>
    <property type="project" value="UniProtKB-SubCell"/>
</dbReference>
<dbReference type="PANTHER" id="PTHR47947:SF26">
    <property type="entry name" value="CYTOCHROME P450"/>
    <property type="match status" value="1"/>
</dbReference>
<evidence type="ECO:0000256" key="1">
    <source>
        <dbReference type="ARBA" id="ARBA00001971"/>
    </source>
</evidence>
<dbReference type="OrthoDB" id="2789670at2759"/>
<keyword evidence="9" id="KW-0503">Monooxygenase</keyword>
<keyword evidence="4 11" id="KW-0812">Transmembrane</keyword>
<evidence type="ECO:0000256" key="6">
    <source>
        <dbReference type="ARBA" id="ARBA00022989"/>
    </source>
</evidence>
<dbReference type="GO" id="GO:0016705">
    <property type="term" value="F:oxidoreductase activity, acting on paired donors, with incorporation or reduction of molecular oxygen"/>
    <property type="evidence" value="ECO:0007669"/>
    <property type="project" value="InterPro"/>
</dbReference>
<evidence type="ECO:0000256" key="10">
    <source>
        <dbReference type="ARBA" id="ARBA00023136"/>
    </source>
</evidence>
<dbReference type="GO" id="GO:0005506">
    <property type="term" value="F:iron ion binding"/>
    <property type="evidence" value="ECO:0007669"/>
    <property type="project" value="InterPro"/>
</dbReference>
<dbReference type="EMBL" id="PKPP01006095">
    <property type="protein sequence ID" value="PWA57678.1"/>
    <property type="molecule type" value="Genomic_DNA"/>
</dbReference>
<evidence type="ECO:0000256" key="5">
    <source>
        <dbReference type="ARBA" id="ARBA00022723"/>
    </source>
</evidence>
<keyword evidence="8" id="KW-0408">Iron</keyword>
<dbReference type="STRING" id="35608.A0A2U1M8V5"/>
<evidence type="ECO:0000256" key="11">
    <source>
        <dbReference type="SAM" id="Phobius"/>
    </source>
</evidence>
<dbReference type="Pfam" id="PF00067">
    <property type="entry name" value="p450"/>
    <property type="match status" value="2"/>
</dbReference>
<sequence length="719" mass="82103">MNFHLSLPAIMSIFFSFTILAFILVNFNKKRSSNGNNKKPPQAKGAWPIIGHLHLLGGSQLPHKLFSTMADMYGPIFNIKLGVRLALIVSDSEMAKLCFTTNDKDFADRPTTVISQIMGYNYGMIGFAQQLRKIITLELLSQRRVEMLGHIRVSELKASMNDIYKAWVKNEESEKSKMVKVEMKHWFGNLILNVVVRSISGKRFAPNDEEGVRFQAVARRFFELLGVFVVSDFIPIFKGLDIGGYEKTMKITAKEMDTFFEEWLKEHKKEKEMGKKREGNQVVFMDVLISILEDASEEDFPGFDHDTIIKSSCLRPSDEPIDMSESFGLTNMKSTPLEVLLTPRLSPVVLNMNFHLSIPMIISIIFSITVLSFIFKIFNKKRSNSGKHINPPQAKGAWPIIGHLHLFGGSQLPHKVLATLAETYGPIFTIKLGFRLALVVSESEMAKVCLTINDKDFADRPTSVVPQIMGYNYGMFSFAPYGEYWRQVRKIISLELLSPRRVEMLGCIRVSELQASMKDIYESWVKNKEMENSDIVKVDMKHWFGNLILNIVVRSISGKRFAPDDEEGVRFQAVTRRFFELLGVFVVSDLIPIFKGLDIGGYKKAMKITAKEMDTFFEEWLKEHKKEKEMGKKRDGNQLVFMDVLISILEDASEEDFPGFDHDTIIKSSCLHKPNLRTSSVFHTHISHHRKLHIHSYAFSFPRAVLGSTNYFEIIVPSE</sequence>
<evidence type="ECO:0000256" key="3">
    <source>
        <dbReference type="ARBA" id="ARBA00022617"/>
    </source>
</evidence>
<dbReference type="GO" id="GO:0004497">
    <property type="term" value="F:monooxygenase activity"/>
    <property type="evidence" value="ECO:0007669"/>
    <property type="project" value="UniProtKB-KW"/>
</dbReference>
<dbReference type="InterPro" id="IPR001128">
    <property type="entry name" value="Cyt_P450"/>
</dbReference>
<dbReference type="Proteomes" id="UP000245207">
    <property type="component" value="Unassembled WGS sequence"/>
</dbReference>
<dbReference type="PRINTS" id="PR00463">
    <property type="entry name" value="EP450I"/>
</dbReference>
<dbReference type="GO" id="GO:0020037">
    <property type="term" value="F:heme binding"/>
    <property type="evidence" value="ECO:0007669"/>
    <property type="project" value="InterPro"/>
</dbReference>
<comment type="cofactor">
    <cofactor evidence="1">
        <name>heme</name>
        <dbReference type="ChEBI" id="CHEBI:30413"/>
    </cofactor>
</comment>
<evidence type="ECO:0000256" key="2">
    <source>
        <dbReference type="ARBA" id="ARBA00004370"/>
    </source>
</evidence>
<keyword evidence="7" id="KW-0560">Oxidoreductase</keyword>
<evidence type="ECO:0000256" key="4">
    <source>
        <dbReference type="ARBA" id="ARBA00022692"/>
    </source>
</evidence>
<dbReference type="InterPro" id="IPR050651">
    <property type="entry name" value="Plant_Cytochrome_P450_Monoox"/>
</dbReference>
<reference evidence="12 13" key="1">
    <citation type="journal article" date="2018" name="Mol. Plant">
        <title>The genome of Artemisia annua provides insight into the evolution of Asteraceae family and artemisinin biosynthesis.</title>
        <authorList>
            <person name="Shen Q."/>
            <person name="Zhang L."/>
            <person name="Liao Z."/>
            <person name="Wang S."/>
            <person name="Yan T."/>
            <person name="Shi P."/>
            <person name="Liu M."/>
            <person name="Fu X."/>
            <person name="Pan Q."/>
            <person name="Wang Y."/>
            <person name="Lv Z."/>
            <person name="Lu X."/>
            <person name="Zhang F."/>
            <person name="Jiang W."/>
            <person name="Ma Y."/>
            <person name="Chen M."/>
            <person name="Hao X."/>
            <person name="Li L."/>
            <person name="Tang Y."/>
            <person name="Lv G."/>
            <person name="Zhou Y."/>
            <person name="Sun X."/>
            <person name="Brodelius P.E."/>
            <person name="Rose J.K.C."/>
            <person name="Tang K."/>
        </authorList>
    </citation>
    <scope>NUCLEOTIDE SEQUENCE [LARGE SCALE GENOMIC DNA]</scope>
    <source>
        <strain evidence="13">cv. Huhao1</strain>
        <tissue evidence="12">Leaf</tissue>
    </source>
</reference>
<dbReference type="PANTHER" id="PTHR47947">
    <property type="entry name" value="CYTOCHROME P450 82C3-RELATED"/>
    <property type="match status" value="1"/>
</dbReference>
<keyword evidence="10 11" id="KW-0472">Membrane</keyword>
<evidence type="ECO:0000256" key="7">
    <source>
        <dbReference type="ARBA" id="ARBA00023002"/>
    </source>
</evidence>
<feature type="transmembrane region" description="Helical" evidence="11">
    <location>
        <begin position="6"/>
        <end position="27"/>
    </location>
</feature>
<keyword evidence="13" id="KW-1185">Reference proteome</keyword>
<keyword evidence="5" id="KW-0479">Metal-binding</keyword>
<evidence type="ECO:0008006" key="14">
    <source>
        <dbReference type="Google" id="ProtNLM"/>
    </source>
</evidence>
<comment type="subcellular location">
    <subcellularLocation>
        <location evidence="2">Membrane</location>
    </subcellularLocation>
</comment>